<dbReference type="PROSITE" id="PS51698">
    <property type="entry name" value="U_BOX"/>
    <property type="match status" value="1"/>
</dbReference>
<dbReference type="UniPathway" id="UPA00143"/>
<feature type="repeat" description="ANK" evidence="1">
    <location>
        <begin position="256"/>
        <end position="288"/>
    </location>
</feature>
<dbReference type="InterPro" id="IPR036770">
    <property type="entry name" value="Ankyrin_rpt-contain_sf"/>
</dbReference>
<feature type="repeat" description="ANK" evidence="1">
    <location>
        <begin position="300"/>
        <end position="321"/>
    </location>
</feature>
<dbReference type="PANTHER" id="PTHR46573">
    <property type="entry name" value="WD REPEAT, SAM AND U-BOX DOMAIN-CONTAINING PROTEIN 1"/>
    <property type="match status" value="1"/>
</dbReference>
<gene>
    <name evidence="4" type="ORF">CEUSTIGMA_g12625.t1</name>
</gene>
<dbReference type="InterPro" id="IPR052085">
    <property type="entry name" value="WD-SAM-U-box"/>
</dbReference>
<keyword evidence="1" id="KW-0040">ANK repeat</keyword>
<feature type="domain" description="U-box" evidence="3">
    <location>
        <begin position="435"/>
        <end position="508"/>
    </location>
</feature>
<dbReference type="STRING" id="1157962.A0A250XQ77"/>
<dbReference type="GO" id="GO:0016567">
    <property type="term" value="P:protein ubiquitination"/>
    <property type="evidence" value="ECO:0007669"/>
    <property type="project" value="UniProtKB-UniPathway"/>
</dbReference>
<dbReference type="InterPro" id="IPR013083">
    <property type="entry name" value="Znf_RING/FYVE/PHD"/>
</dbReference>
<keyword evidence="5" id="KW-1185">Reference proteome</keyword>
<dbReference type="CDD" id="cd16655">
    <property type="entry name" value="RING-Ubox_WDSUB1-like"/>
    <property type="match status" value="1"/>
</dbReference>
<dbReference type="SMART" id="SM00248">
    <property type="entry name" value="ANK"/>
    <property type="match status" value="5"/>
</dbReference>
<protein>
    <recommendedName>
        <fullName evidence="3">U-box domain-containing protein</fullName>
    </recommendedName>
</protein>
<dbReference type="InterPro" id="IPR003613">
    <property type="entry name" value="Ubox_domain"/>
</dbReference>
<accession>A0A250XQ77</accession>
<dbReference type="SUPFAM" id="SSF48403">
    <property type="entry name" value="Ankyrin repeat"/>
    <property type="match status" value="1"/>
</dbReference>
<dbReference type="Gene3D" id="3.30.40.10">
    <property type="entry name" value="Zinc/RING finger domain, C3HC4 (zinc finger)"/>
    <property type="match status" value="1"/>
</dbReference>
<feature type="compositionally biased region" description="Low complexity" evidence="2">
    <location>
        <begin position="337"/>
        <end position="346"/>
    </location>
</feature>
<name>A0A250XQ77_9CHLO</name>
<proteinExistence type="predicted"/>
<dbReference type="PROSITE" id="PS50297">
    <property type="entry name" value="ANK_REP_REGION"/>
    <property type="match status" value="4"/>
</dbReference>
<feature type="repeat" description="ANK" evidence="1">
    <location>
        <begin position="143"/>
        <end position="164"/>
    </location>
</feature>
<feature type="repeat" description="ANK" evidence="1">
    <location>
        <begin position="109"/>
        <end position="141"/>
    </location>
</feature>
<dbReference type="GO" id="GO:0004842">
    <property type="term" value="F:ubiquitin-protein transferase activity"/>
    <property type="evidence" value="ECO:0007669"/>
    <property type="project" value="InterPro"/>
</dbReference>
<dbReference type="PANTHER" id="PTHR46573:SF1">
    <property type="entry name" value="WD REPEAT, SAM AND U-BOX DOMAIN-CONTAINING PROTEIN 1"/>
    <property type="match status" value="1"/>
</dbReference>
<evidence type="ECO:0000256" key="2">
    <source>
        <dbReference type="SAM" id="MobiDB-lite"/>
    </source>
</evidence>
<dbReference type="Gene3D" id="1.25.40.20">
    <property type="entry name" value="Ankyrin repeat-containing domain"/>
    <property type="match status" value="2"/>
</dbReference>
<dbReference type="PROSITE" id="PS50088">
    <property type="entry name" value="ANK_REPEAT"/>
    <property type="match status" value="4"/>
</dbReference>
<evidence type="ECO:0000256" key="1">
    <source>
        <dbReference type="PROSITE-ProRule" id="PRU00023"/>
    </source>
</evidence>
<feature type="compositionally biased region" description="Low complexity" evidence="2">
    <location>
        <begin position="219"/>
        <end position="230"/>
    </location>
</feature>
<dbReference type="Proteomes" id="UP000232323">
    <property type="component" value="Unassembled WGS sequence"/>
</dbReference>
<evidence type="ECO:0000259" key="3">
    <source>
        <dbReference type="PROSITE" id="PS51698"/>
    </source>
</evidence>
<dbReference type="OrthoDB" id="10064100at2759"/>
<feature type="compositionally biased region" description="Gly residues" evidence="2">
    <location>
        <begin position="362"/>
        <end position="373"/>
    </location>
</feature>
<evidence type="ECO:0000313" key="4">
    <source>
        <dbReference type="EMBL" id="GAX85205.1"/>
    </source>
</evidence>
<evidence type="ECO:0000313" key="5">
    <source>
        <dbReference type="Proteomes" id="UP000232323"/>
    </source>
</evidence>
<sequence>MPFLPPLISKLFSTSNAPSGDLPTDVLRCVERGAAKDLAALQLPEHVFFQCVSYGSGQPTVWHIAAERGDVEVINQLHTAYSSLPNTTPSSSPNNSRSPVKAYCVQDKQGRTPLMVACQHGNVQCAAALISWGADASKERDRRGRLPIHLVAQAGRLDLLQLLLGLSGPSLPPSGPQPQTLPRVPSRKDEDASSRTTSAPTPAGIMSNSGGQTGGGGSLSPSSQQTTPQQMPNKTLSQQQRITDYSRYMACAVDECGLTPLHYAAASNSLPVCQLLLDCGANVAAVSSVACYDNLLPCNAGMTPLHIAAMSNSFKVAHLMLTVWNMQSLEEKLRNWSPSSSPAPNSKGLAGDNDSIRKNYGGSNGVPSNGGDGDGSRKRALPTQAAGGITDPRTILDKERKAAYMLAYARGYDALGELLDPVTPLPGGHTPDGLTPPPNFCCPITMDLMQDPVVASDGYTYERAAIEKWMISKETSPMSNVAFTYKVVFPNRALRQCINEWRVQNGLPEYSAEPAVSSQVASKQRMLGLGRTGGLMTVARIEDDIVF</sequence>
<feature type="region of interest" description="Disordered" evidence="2">
    <location>
        <begin position="335"/>
        <end position="390"/>
    </location>
</feature>
<dbReference type="Pfam" id="PF12796">
    <property type="entry name" value="Ank_2"/>
    <property type="match status" value="2"/>
</dbReference>
<comment type="caution">
    <text evidence="4">The sequence shown here is derived from an EMBL/GenBank/DDBJ whole genome shotgun (WGS) entry which is preliminary data.</text>
</comment>
<organism evidence="4 5">
    <name type="scientific">Chlamydomonas eustigma</name>
    <dbReference type="NCBI Taxonomy" id="1157962"/>
    <lineage>
        <taxon>Eukaryota</taxon>
        <taxon>Viridiplantae</taxon>
        <taxon>Chlorophyta</taxon>
        <taxon>core chlorophytes</taxon>
        <taxon>Chlorophyceae</taxon>
        <taxon>CS clade</taxon>
        <taxon>Chlamydomonadales</taxon>
        <taxon>Chlamydomonadaceae</taxon>
        <taxon>Chlamydomonas</taxon>
    </lineage>
</organism>
<dbReference type="AlphaFoldDB" id="A0A250XQ77"/>
<dbReference type="SUPFAM" id="SSF57850">
    <property type="entry name" value="RING/U-box"/>
    <property type="match status" value="1"/>
</dbReference>
<reference evidence="4 5" key="1">
    <citation type="submission" date="2017-08" db="EMBL/GenBank/DDBJ databases">
        <title>Acidophilic green algal genome provides insights into adaptation to an acidic environment.</title>
        <authorList>
            <person name="Hirooka S."/>
            <person name="Hirose Y."/>
            <person name="Kanesaki Y."/>
            <person name="Higuchi S."/>
            <person name="Fujiwara T."/>
            <person name="Onuma R."/>
            <person name="Era A."/>
            <person name="Ohbayashi R."/>
            <person name="Uzuka A."/>
            <person name="Nozaki H."/>
            <person name="Yoshikawa H."/>
            <person name="Miyagishima S.Y."/>
        </authorList>
    </citation>
    <scope>NUCLEOTIDE SEQUENCE [LARGE SCALE GENOMIC DNA]</scope>
    <source>
        <strain evidence="4 5">NIES-2499</strain>
    </source>
</reference>
<dbReference type="InterPro" id="IPR002110">
    <property type="entry name" value="Ankyrin_rpt"/>
</dbReference>
<dbReference type="SMART" id="SM00504">
    <property type="entry name" value="Ubox"/>
    <property type="match status" value="1"/>
</dbReference>
<dbReference type="Pfam" id="PF04564">
    <property type="entry name" value="U-box"/>
    <property type="match status" value="1"/>
</dbReference>
<feature type="region of interest" description="Disordered" evidence="2">
    <location>
        <begin position="169"/>
        <end position="239"/>
    </location>
</feature>
<dbReference type="EMBL" id="BEGY01000155">
    <property type="protein sequence ID" value="GAX85205.1"/>
    <property type="molecule type" value="Genomic_DNA"/>
</dbReference>